<dbReference type="EMBL" id="JAHLPM010000003">
    <property type="protein sequence ID" value="MBU5437472.1"/>
    <property type="molecule type" value="Genomic_DNA"/>
</dbReference>
<dbReference type="Proteomes" id="UP000749471">
    <property type="component" value="Unassembled WGS sequence"/>
</dbReference>
<accession>A0ABS6E3W4</accession>
<comment type="caution">
    <text evidence="2">The sequence shown here is derived from an EMBL/GenBank/DDBJ whole genome shotgun (WGS) entry which is preliminary data.</text>
</comment>
<evidence type="ECO:0000313" key="2">
    <source>
        <dbReference type="EMBL" id="MBU5437472.1"/>
    </source>
</evidence>
<dbReference type="PANTHER" id="PTHR46211:SF1">
    <property type="entry name" value="GLYCEROPHOSPHODIESTER PHOSPHODIESTERASE, CYTOPLASMIC"/>
    <property type="match status" value="1"/>
</dbReference>
<dbReference type="PANTHER" id="PTHR46211">
    <property type="entry name" value="GLYCEROPHOSPHORYL DIESTER PHOSPHODIESTERASE"/>
    <property type="match status" value="1"/>
</dbReference>
<protein>
    <submittedName>
        <fullName evidence="2">Glycerophosphodiester phosphodiesterase</fullName>
    </submittedName>
</protein>
<dbReference type="RefSeq" id="WP_216517602.1">
    <property type="nucleotide sequence ID" value="NZ_JAHLPM010000003.1"/>
</dbReference>
<evidence type="ECO:0000313" key="3">
    <source>
        <dbReference type="Proteomes" id="UP000749471"/>
    </source>
</evidence>
<sequence length="240" mass="27095">MKSIIIYGHRGAARYYPENTMISYEKAIEMGADGIEIDVHKSKDGHLIVCHDEKVDRTTNGSGYIKDLSLQELKNLDAGSWFSDKFKGERIPVLEEVLQFVKEKNVLLNIEIKSGPIFYHDIEEDIVNAIKAYNLEDRIIISSFNHYSLLKIKDIDKGLKTGILYIAGLASPWEYARSVKADAIHPLFMTIDRDVVLSCLENGIQVNPFTVNEEWGLQLMKSFGVTSVITDCPDLANNIL</sequence>
<keyword evidence="3" id="KW-1185">Reference proteome</keyword>
<proteinExistence type="predicted"/>
<gene>
    <name evidence="2" type="ORF">KQI42_05600</name>
</gene>
<evidence type="ECO:0000259" key="1">
    <source>
        <dbReference type="PROSITE" id="PS51704"/>
    </source>
</evidence>
<dbReference type="PROSITE" id="PS51704">
    <property type="entry name" value="GP_PDE"/>
    <property type="match status" value="1"/>
</dbReference>
<organism evidence="2 3">
    <name type="scientific">Tissierella simiarum</name>
    <dbReference type="NCBI Taxonomy" id="2841534"/>
    <lineage>
        <taxon>Bacteria</taxon>
        <taxon>Bacillati</taxon>
        <taxon>Bacillota</taxon>
        <taxon>Tissierellia</taxon>
        <taxon>Tissierellales</taxon>
        <taxon>Tissierellaceae</taxon>
        <taxon>Tissierella</taxon>
    </lineage>
</organism>
<dbReference type="CDD" id="cd08563">
    <property type="entry name" value="GDPD_TtGDE_like"/>
    <property type="match status" value="1"/>
</dbReference>
<name>A0ABS6E3W4_9FIRM</name>
<reference evidence="2 3" key="1">
    <citation type="submission" date="2021-06" db="EMBL/GenBank/DDBJ databases">
        <authorList>
            <person name="Sun Q."/>
            <person name="Li D."/>
        </authorList>
    </citation>
    <scope>NUCLEOTIDE SEQUENCE [LARGE SCALE GENOMIC DNA]</scope>
    <source>
        <strain evidence="2 3">MSJ-40</strain>
    </source>
</reference>
<dbReference type="Pfam" id="PF03009">
    <property type="entry name" value="GDPD"/>
    <property type="match status" value="1"/>
</dbReference>
<feature type="domain" description="GP-PDE" evidence="1">
    <location>
        <begin position="4"/>
        <end position="240"/>
    </location>
</feature>
<dbReference type="InterPro" id="IPR030395">
    <property type="entry name" value="GP_PDE_dom"/>
</dbReference>